<dbReference type="EMBL" id="ARYJ01000002">
    <property type="protein sequence ID" value="KCZ90359.1"/>
    <property type="molecule type" value="Genomic_DNA"/>
</dbReference>
<dbReference type="Proteomes" id="UP000024816">
    <property type="component" value="Unassembled WGS sequence"/>
</dbReference>
<dbReference type="AlphaFoldDB" id="A0A059FI97"/>
<protein>
    <submittedName>
        <fullName evidence="1">Uncharacterized protein</fullName>
    </submittedName>
</protein>
<sequence>MLKALQAWKWMEDAVATDENLNAAKTGHPRPLCNQAGPRNDLITVLKDLAGSVTYLPYRGVLFLLKKISCGQDIFTVNARHMTRCRTELI</sequence>
<organism evidence="1 2">
    <name type="scientific">Hyphomonas jannaschiana VP2</name>
    <dbReference type="NCBI Taxonomy" id="1280952"/>
    <lineage>
        <taxon>Bacteria</taxon>
        <taxon>Pseudomonadati</taxon>
        <taxon>Pseudomonadota</taxon>
        <taxon>Alphaproteobacteria</taxon>
        <taxon>Hyphomonadales</taxon>
        <taxon>Hyphomonadaceae</taxon>
        <taxon>Hyphomonas</taxon>
    </lineage>
</organism>
<dbReference type="PATRIC" id="fig|1280952.3.peg.791"/>
<evidence type="ECO:0000313" key="2">
    <source>
        <dbReference type="Proteomes" id="UP000024816"/>
    </source>
</evidence>
<proteinExistence type="predicted"/>
<evidence type="ECO:0000313" key="1">
    <source>
        <dbReference type="EMBL" id="KCZ90359.1"/>
    </source>
</evidence>
<reference evidence="1 2" key="1">
    <citation type="journal article" date="2014" name="Antonie Van Leeuwenhoek">
        <title>Hyphomonas beringensis sp. nov. and Hyphomonas chukchiensis sp. nov., isolated from surface seawater of the Bering Sea and Chukchi Sea.</title>
        <authorList>
            <person name="Li C."/>
            <person name="Lai Q."/>
            <person name="Li G."/>
            <person name="Dong C."/>
            <person name="Wang J."/>
            <person name="Liao Y."/>
            <person name="Shao Z."/>
        </authorList>
    </citation>
    <scope>NUCLEOTIDE SEQUENCE [LARGE SCALE GENOMIC DNA]</scope>
    <source>
        <strain evidence="1 2">VP2</strain>
    </source>
</reference>
<dbReference type="RefSeq" id="WP_035578499.1">
    <property type="nucleotide sequence ID" value="NZ_ARYJ01000002.1"/>
</dbReference>
<gene>
    <name evidence="1" type="ORF">HJA_03991</name>
</gene>
<name>A0A059FI97_9PROT</name>
<comment type="caution">
    <text evidence="1">The sequence shown here is derived from an EMBL/GenBank/DDBJ whole genome shotgun (WGS) entry which is preliminary data.</text>
</comment>
<keyword evidence="2" id="KW-1185">Reference proteome</keyword>
<accession>A0A059FI97</accession>
<dbReference type="STRING" id="1280952.HJA_03991"/>